<organism evidence="2 3">
    <name type="scientific">Kitasatospora indigofera</name>
    <dbReference type="NCBI Taxonomy" id="67307"/>
    <lineage>
        <taxon>Bacteria</taxon>
        <taxon>Bacillati</taxon>
        <taxon>Actinomycetota</taxon>
        <taxon>Actinomycetes</taxon>
        <taxon>Kitasatosporales</taxon>
        <taxon>Streptomycetaceae</taxon>
        <taxon>Kitasatospora</taxon>
    </lineage>
</organism>
<dbReference type="GeneID" id="95357888"/>
<reference evidence="2" key="2">
    <citation type="submission" date="2020-09" db="EMBL/GenBank/DDBJ databases">
        <authorList>
            <person name="Sun Q."/>
            <person name="Ohkuma M."/>
        </authorList>
    </citation>
    <scope>NUCLEOTIDE SEQUENCE</scope>
    <source>
        <strain evidence="2">JCM 4646</strain>
    </source>
</reference>
<dbReference type="AlphaFoldDB" id="A0A919DA42"/>
<feature type="compositionally biased region" description="Polar residues" evidence="1">
    <location>
        <begin position="31"/>
        <end position="46"/>
    </location>
</feature>
<dbReference type="Proteomes" id="UP000617734">
    <property type="component" value="Unassembled WGS sequence"/>
</dbReference>
<dbReference type="EMBL" id="BNBO01000082">
    <property type="protein sequence ID" value="GHE25337.1"/>
    <property type="molecule type" value="Genomic_DNA"/>
</dbReference>
<sequence>MFTDAIDENEVYPTLRELVAALESNIRESCENTMSPTSSAPKSTPGSRRRALRRQDHRPQGEWFPNGPRRTWA</sequence>
<evidence type="ECO:0000313" key="3">
    <source>
        <dbReference type="Proteomes" id="UP000617734"/>
    </source>
</evidence>
<evidence type="ECO:0000313" key="2">
    <source>
        <dbReference type="EMBL" id="GHE25337.1"/>
    </source>
</evidence>
<gene>
    <name evidence="2" type="ORF">GCM10018781_76680</name>
</gene>
<evidence type="ECO:0000256" key="1">
    <source>
        <dbReference type="SAM" id="MobiDB-lite"/>
    </source>
</evidence>
<comment type="caution">
    <text evidence="2">The sequence shown here is derived from an EMBL/GenBank/DDBJ whole genome shotgun (WGS) entry which is preliminary data.</text>
</comment>
<dbReference type="RefSeq" id="WP_190215546.1">
    <property type="nucleotide sequence ID" value="NZ_BNBO01000082.1"/>
</dbReference>
<reference evidence="2" key="1">
    <citation type="journal article" date="2014" name="Int. J. Syst. Evol. Microbiol.">
        <title>Complete genome sequence of Corynebacterium casei LMG S-19264T (=DSM 44701T), isolated from a smear-ripened cheese.</title>
        <authorList>
            <consortium name="US DOE Joint Genome Institute (JGI-PGF)"/>
            <person name="Walter F."/>
            <person name="Albersmeier A."/>
            <person name="Kalinowski J."/>
            <person name="Ruckert C."/>
        </authorList>
    </citation>
    <scope>NUCLEOTIDE SEQUENCE</scope>
    <source>
        <strain evidence="2">JCM 4646</strain>
    </source>
</reference>
<proteinExistence type="predicted"/>
<accession>A0A919DA42</accession>
<name>A0A919DA42_9ACTN</name>
<protein>
    <submittedName>
        <fullName evidence="2">Uncharacterized protein</fullName>
    </submittedName>
</protein>
<keyword evidence="3" id="KW-1185">Reference proteome</keyword>
<feature type="region of interest" description="Disordered" evidence="1">
    <location>
        <begin position="29"/>
        <end position="73"/>
    </location>
</feature>